<dbReference type="PANTHER" id="PTHR17598">
    <property type="entry name" value="DNA POLYMERASE DELTA SUBUNIT 3"/>
    <property type="match status" value="1"/>
</dbReference>
<dbReference type="STRING" id="34691.A0A182XNB1"/>
<feature type="compositionally biased region" description="Low complexity" evidence="5">
    <location>
        <begin position="138"/>
        <end position="147"/>
    </location>
</feature>
<evidence type="ECO:0000256" key="3">
    <source>
        <dbReference type="ARBA" id="ARBA00022705"/>
    </source>
</evidence>
<feature type="compositionally biased region" description="Acidic residues" evidence="5">
    <location>
        <begin position="284"/>
        <end position="293"/>
    </location>
</feature>
<feature type="compositionally biased region" description="Acidic residues" evidence="5">
    <location>
        <begin position="365"/>
        <end position="375"/>
    </location>
</feature>
<feature type="compositionally biased region" description="Basic residues" evidence="5">
    <location>
        <begin position="308"/>
        <end position="324"/>
    </location>
</feature>
<dbReference type="InterPro" id="IPR019038">
    <property type="entry name" value="POLD3"/>
</dbReference>
<feature type="compositionally biased region" description="Low complexity" evidence="5">
    <location>
        <begin position="448"/>
        <end position="462"/>
    </location>
</feature>
<name>A0A182XNB1_ANOQN</name>
<feature type="region of interest" description="Disordered" evidence="5">
    <location>
        <begin position="430"/>
        <end position="496"/>
    </location>
</feature>
<proteinExistence type="predicted"/>
<evidence type="ECO:0000313" key="7">
    <source>
        <dbReference type="Proteomes" id="UP000076407"/>
    </source>
</evidence>
<dbReference type="GO" id="GO:0003887">
    <property type="term" value="F:DNA-directed DNA polymerase activity"/>
    <property type="evidence" value="ECO:0007669"/>
    <property type="project" value="TreeGrafter"/>
</dbReference>
<dbReference type="GO" id="GO:0006271">
    <property type="term" value="P:DNA strand elongation involved in DNA replication"/>
    <property type="evidence" value="ECO:0007669"/>
    <property type="project" value="TreeGrafter"/>
</dbReference>
<reference evidence="6" key="1">
    <citation type="submission" date="2020-05" db="UniProtKB">
        <authorList>
            <consortium name="EnsemblMetazoa"/>
        </authorList>
    </citation>
    <scope>IDENTIFICATION</scope>
    <source>
        <strain evidence="6">SANGQUA</strain>
    </source>
</reference>
<comment type="subcellular location">
    <subcellularLocation>
        <location evidence="1">Nucleus</location>
    </subcellularLocation>
</comment>
<feature type="compositionally biased region" description="Low complexity" evidence="5">
    <location>
        <begin position="231"/>
        <end position="245"/>
    </location>
</feature>
<protein>
    <recommendedName>
        <fullName evidence="2">DNA polymerase delta subunit 3</fullName>
    </recommendedName>
</protein>
<evidence type="ECO:0000256" key="2">
    <source>
        <dbReference type="ARBA" id="ARBA00017589"/>
    </source>
</evidence>
<dbReference type="GO" id="GO:0043625">
    <property type="term" value="C:delta DNA polymerase complex"/>
    <property type="evidence" value="ECO:0007669"/>
    <property type="project" value="InterPro"/>
</dbReference>
<evidence type="ECO:0000256" key="1">
    <source>
        <dbReference type="ARBA" id="ARBA00004123"/>
    </source>
</evidence>
<dbReference type="PANTHER" id="PTHR17598:SF13">
    <property type="entry name" value="DNA POLYMERASE DELTA SUBUNIT 3"/>
    <property type="match status" value="1"/>
</dbReference>
<dbReference type="Gene3D" id="3.90.1030.20">
    <property type="entry name" value="DNA polymerase delta, p66 (Cdc27) subunit, wHTH domain"/>
    <property type="match status" value="1"/>
</dbReference>
<dbReference type="Pfam" id="PF09507">
    <property type="entry name" value="CDC27"/>
    <property type="match status" value="1"/>
</dbReference>
<dbReference type="GO" id="GO:0006297">
    <property type="term" value="P:nucleotide-excision repair, DNA gap filling"/>
    <property type="evidence" value="ECO:0007669"/>
    <property type="project" value="TreeGrafter"/>
</dbReference>
<dbReference type="AlphaFoldDB" id="A0A182XNB1"/>
<dbReference type="EnsemblMetazoa" id="AQUA011361-RA">
    <property type="protein sequence ID" value="AQUA011361-PA"/>
    <property type="gene ID" value="AQUA011361"/>
</dbReference>
<keyword evidence="3" id="KW-0235">DNA replication</keyword>
<feature type="compositionally biased region" description="Basic and acidic residues" evidence="5">
    <location>
        <begin position="376"/>
        <end position="385"/>
    </location>
</feature>
<evidence type="ECO:0000313" key="6">
    <source>
        <dbReference type="EnsemblMetazoa" id="AQUA011361-PA"/>
    </source>
</evidence>
<feature type="region of interest" description="Disordered" evidence="5">
    <location>
        <begin position="135"/>
        <end position="408"/>
    </location>
</feature>
<evidence type="ECO:0000256" key="5">
    <source>
        <dbReference type="SAM" id="MobiDB-lite"/>
    </source>
</evidence>
<accession>A0A182XNB1</accession>
<sequence length="496" mass="54593">MDDELLKTCQREIGHIVFDANEKVSFKALISTRRISNTWSLDSKQSLEVLQKWVEGQKEPSKLSKEYVVRGVDKNGNVFITLANEKKLEKISKVYPKCSKMLYSVEVASDVRPLNVSNDNEFNVIRLRLESQKRQIEQASSSTAPQTTPKPAPAPVKQEQKPSKPSMFAASSKQLPPVKEEKQSPPAKAQVKPEPKPAASPPKASPKTQSPKKQDAKKAVTGKGSISSFFSAKPAGTAPKPAASSVPVKQEPQSPGPEPAKKEQKAEKPVEKPVEKSRKRTITDDEEEEEEDVIPSTPQEDKKQRGDKSKKRNTGKPLLQRKKNPSNPSKKSRLLQICDSSSDEEADGREAGAAVEQRSERLVEFDEETPMEMEVEENKKEEGRKPSLSPEKPVENDSNSVNRNRGKVKKLVTKTYTDEEGYLITVKDYEMVSEDDESTANGTEKEMAAPAAGAAAPTKPKASLASQGKSSSAEKKATPPTPKTKQGSIMSFFAKK</sequence>
<keyword evidence="4" id="KW-0539">Nucleus</keyword>
<evidence type="ECO:0000256" key="4">
    <source>
        <dbReference type="ARBA" id="ARBA00023242"/>
    </source>
</evidence>
<feature type="compositionally biased region" description="Basic and acidic residues" evidence="5">
    <location>
        <begin position="259"/>
        <end position="276"/>
    </location>
</feature>
<dbReference type="GO" id="GO:1904161">
    <property type="term" value="P:DNA synthesis involved in UV-damage excision repair"/>
    <property type="evidence" value="ECO:0007669"/>
    <property type="project" value="TreeGrafter"/>
</dbReference>
<dbReference type="Proteomes" id="UP000076407">
    <property type="component" value="Unassembled WGS sequence"/>
</dbReference>
<organism evidence="6 7">
    <name type="scientific">Anopheles quadriannulatus</name>
    <name type="common">Mosquito</name>
    <dbReference type="NCBI Taxonomy" id="34691"/>
    <lineage>
        <taxon>Eukaryota</taxon>
        <taxon>Metazoa</taxon>
        <taxon>Ecdysozoa</taxon>
        <taxon>Arthropoda</taxon>
        <taxon>Hexapoda</taxon>
        <taxon>Insecta</taxon>
        <taxon>Pterygota</taxon>
        <taxon>Neoptera</taxon>
        <taxon>Endopterygota</taxon>
        <taxon>Diptera</taxon>
        <taxon>Nematocera</taxon>
        <taxon>Culicoidea</taxon>
        <taxon>Culicidae</taxon>
        <taxon>Anophelinae</taxon>
        <taxon>Anopheles</taxon>
    </lineage>
</organism>
<keyword evidence="7" id="KW-1185">Reference proteome</keyword>
<dbReference type="InterPro" id="IPR041913">
    <property type="entry name" value="POLD3_sf"/>
</dbReference>
<dbReference type="VEuPathDB" id="VectorBase:AQUA011361"/>